<organism evidence="1 2">
    <name type="scientific">Trichonephila inaurata madagascariensis</name>
    <dbReference type="NCBI Taxonomy" id="2747483"/>
    <lineage>
        <taxon>Eukaryota</taxon>
        <taxon>Metazoa</taxon>
        <taxon>Ecdysozoa</taxon>
        <taxon>Arthropoda</taxon>
        <taxon>Chelicerata</taxon>
        <taxon>Arachnida</taxon>
        <taxon>Araneae</taxon>
        <taxon>Araneomorphae</taxon>
        <taxon>Entelegynae</taxon>
        <taxon>Araneoidea</taxon>
        <taxon>Nephilidae</taxon>
        <taxon>Trichonephila</taxon>
        <taxon>Trichonephila inaurata</taxon>
    </lineage>
</organism>
<dbReference type="OrthoDB" id="66906at2759"/>
<dbReference type="GO" id="GO:0005783">
    <property type="term" value="C:endoplasmic reticulum"/>
    <property type="evidence" value="ECO:0007669"/>
    <property type="project" value="TreeGrafter"/>
</dbReference>
<proteinExistence type="predicted"/>
<dbReference type="GO" id="GO:0035269">
    <property type="term" value="P:protein O-linked glycosylation via mannose"/>
    <property type="evidence" value="ECO:0007669"/>
    <property type="project" value="TreeGrafter"/>
</dbReference>
<dbReference type="EMBL" id="BMAV01026790">
    <property type="protein sequence ID" value="GFS53328.1"/>
    <property type="molecule type" value="Genomic_DNA"/>
</dbReference>
<dbReference type="PANTHER" id="PTHR44395:SF1">
    <property type="entry name" value="PROTEIN O-MANNOSYL-TRANSFERASE TMTC3"/>
    <property type="match status" value="1"/>
</dbReference>
<dbReference type="GO" id="GO:0000030">
    <property type="term" value="F:mannosyltransferase activity"/>
    <property type="evidence" value="ECO:0007669"/>
    <property type="project" value="TreeGrafter"/>
</dbReference>
<protein>
    <submittedName>
        <fullName evidence="1">Protein O-mannosyl-transferase Tmtc3</fullName>
    </submittedName>
</protein>
<comment type="caution">
    <text evidence="1">The sequence shown here is derived from an EMBL/GenBank/DDBJ whole genome shotgun (WGS) entry which is preliminary data.</text>
</comment>
<keyword evidence="2" id="KW-1185">Reference proteome</keyword>
<evidence type="ECO:0000313" key="1">
    <source>
        <dbReference type="EMBL" id="GFS53328.1"/>
    </source>
</evidence>
<dbReference type="Proteomes" id="UP000886998">
    <property type="component" value="Unassembled WGS sequence"/>
</dbReference>
<sequence length="108" mass="12892">MSAIRDNQDLRPSTSIFNLLKNDFWGTPIQKEQSHKSYRPLCVLTYRINYYFHKLQPYGYHLTNIVMHAIVSTLYMRQFCLQNLWHVCGIESDSVRSWSPFRNTPCPY</sequence>
<name>A0A8X6MHY1_9ARAC</name>
<reference evidence="1" key="1">
    <citation type="submission" date="2020-08" db="EMBL/GenBank/DDBJ databases">
        <title>Multicomponent nature underlies the extraordinary mechanical properties of spider dragline silk.</title>
        <authorList>
            <person name="Kono N."/>
            <person name="Nakamura H."/>
            <person name="Mori M."/>
            <person name="Yoshida Y."/>
            <person name="Ohtoshi R."/>
            <person name="Malay A.D."/>
            <person name="Moran D.A.P."/>
            <person name="Tomita M."/>
            <person name="Numata K."/>
            <person name="Arakawa K."/>
        </authorList>
    </citation>
    <scope>NUCLEOTIDE SEQUENCE</scope>
</reference>
<evidence type="ECO:0000313" key="2">
    <source>
        <dbReference type="Proteomes" id="UP000886998"/>
    </source>
</evidence>
<dbReference type="AlphaFoldDB" id="A0A8X6MHY1"/>
<dbReference type="PANTHER" id="PTHR44395">
    <property type="match status" value="1"/>
</dbReference>
<gene>
    <name evidence="1" type="primary">Tmtc3</name>
    <name evidence="1" type="ORF">TNIN_322381</name>
</gene>
<accession>A0A8X6MHY1</accession>